<protein>
    <recommendedName>
        <fullName evidence="3">NAD(P)-binding domain-containing protein</fullName>
    </recommendedName>
</protein>
<dbReference type="EMBL" id="BMNT01000031">
    <property type="protein sequence ID" value="GGL04167.1"/>
    <property type="molecule type" value="Genomic_DNA"/>
</dbReference>
<gene>
    <name evidence="1" type="ORF">GCM10007964_52830</name>
</gene>
<evidence type="ECO:0000313" key="2">
    <source>
        <dbReference type="Proteomes" id="UP000645217"/>
    </source>
</evidence>
<dbReference type="AlphaFoldDB" id="A0A917RFR1"/>
<organism evidence="1 2">
    <name type="scientific">Sphaerisporangium melleum</name>
    <dbReference type="NCBI Taxonomy" id="321316"/>
    <lineage>
        <taxon>Bacteria</taxon>
        <taxon>Bacillati</taxon>
        <taxon>Actinomycetota</taxon>
        <taxon>Actinomycetes</taxon>
        <taxon>Streptosporangiales</taxon>
        <taxon>Streptosporangiaceae</taxon>
        <taxon>Sphaerisporangium</taxon>
    </lineage>
</organism>
<dbReference type="RefSeq" id="WP_203968828.1">
    <property type="nucleotide sequence ID" value="NZ_BMNT01000031.1"/>
</dbReference>
<accession>A0A917RFR1</accession>
<name>A0A917RFR1_9ACTN</name>
<keyword evidence="2" id="KW-1185">Reference proteome</keyword>
<proteinExistence type="predicted"/>
<reference evidence="1" key="1">
    <citation type="journal article" date="2014" name="Int. J. Syst. Evol. Microbiol.">
        <title>Complete genome sequence of Corynebacterium casei LMG S-19264T (=DSM 44701T), isolated from a smear-ripened cheese.</title>
        <authorList>
            <consortium name="US DOE Joint Genome Institute (JGI-PGF)"/>
            <person name="Walter F."/>
            <person name="Albersmeier A."/>
            <person name="Kalinowski J."/>
            <person name="Ruckert C."/>
        </authorList>
    </citation>
    <scope>NUCLEOTIDE SEQUENCE</scope>
    <source>
        <strain evidence="1">JCM 13064</strain>
    </source>
</reference>
<dbReference type="Proteomes" id="UP000645217">
    <property type="component" value="Unassembled WGS sequence"/>
</dbReference>
<evidence type="ECO:0000313" key="1">
    <source>
        <dbReference type="EMBL" id="GGL04167.1"/>
    </source>
</evidence>
<sequence>MVHDPGRRTLQLGTVPVIHNDKARELLGWRPRDVETTIVDTAESLRRLGLPAG</sequence>
<comment type="caution">
    <text evidence="1">The sequence shown here is derived from an EMBL/GenBank/DDBJ whole genome shotgun (WGS) entry which is preliminary data.</text>
</comment>
<evidence type="ECO:0008006" key="3">
    <source>
        <dbReference type="Google" id="ProtNLM"/>
    </source>
</evidence>
<reference evidence="1" key="2">
    <citation type="submission" date="2020-09" db="EMBL/GenBank/DDBJ databases">
        <authorList>
            <person name="Sun Q."/>
            <person name="Ohkuma M."/>
        </authorList>
    </citation>
    <scope>NUCLEOTIDE SEQUENCE</scope>
    <source>
        <strain evidence="1">JCM 13064</strain>
    </source>
</reference>